<name>A0A1F7UIJ1_9BACT</name>
<keyword evidence="2" id="KW-0560">Oxidoreductase</keyword>
<dbReference type="PROSITE" id="PS51790">
    <property type="entry name" value="MSRB"/>
    <property type="match status" value="1"/>
</dbReference>
<evidence type="ECO:0000313" key="5">
    <source>
        <dbReference type="EMBL" id="OGL78116.1"/>
    </source>
</evidence>
<sequence length="123" mass="13460">MKQNPNLSEDQKRVMFSGGTEAPFTGAYVNEHAKGMYTCANCGAELFSSDAKFDSGTGWPSFDEPANLANVELKEDRSLDTVRTEVICKNCGAHLGHLFDDGPTKTGKRYCINSCSLELKKQS</sequence>
<dbReference type="InterPro" id="IPR011057">
    <property type="entry name" value="Mss4-like_sf"/>
</dbReference>
<dbReference type="GO" id="GO:0005737">
    <property type="term" value="C:cytoplasm"/>
    <property type="evidence" value="ECO:0007669"/>
    <property type="project" value="TreeGrafter"/>
</dbReference>
<comment type="catalytic activity">
    <reaction evidence="3">
        <text>L-methionyl-[protein] + [thioredoxin]-disulfide + H2O = L-methionyl-(R)-S-oxide-[protein] + [thioredoxin]-dithiol</text>
        <dbReference type="Rhea" id="RHEA:24164"/>
        <dbReference type="Rhea" id="RHEA-COMP:10698"/>
        <dbReference type="Rhea" id="RHEA-COMP:10700"/>
        <dbReference type="Rhea" id="RHEA-COMP:12313"/>
        <dbReference type="Rhea" id="RHEA-COMP:12314"/>
        <dbReference type="ChEBI" id="CHEBI:15377"/>
        <dbReference type="ChEBI" id="CHEBI:16044"/>
        <dbReference type="ChEBI" id="CHEBI:29950"/>
        <dbReference type="ChEBI" id="CHEBI:45764"/>
        <dbReference type="ChEBI" id="CHEBI:50058"/>
        <dbReference type="EC" id="1.8.4.12"/>
    </reaction>
</comment>
<dbReference type="SUPFAM" id="SSF51316">
    <property type="entry name" value="Mss4-like"/>
    <property type="match status" value="1"/>
</dbReference>
<dbReference type="GO" id="GO:0030091">
    <property type="term" value="P:protein repair"/>
    <property type="evidence" value="ECO:0007669"/>
    <property type="project" value="InterPro"/>
</dbReference>
<dbReference type="GO" id="GO:0033743">
    <property type="term" value="F:peptide-methionine (R)-S-oxide reductase activity"/>
    <property type="evidence" value="ECO:0007669"/>
    <property type="project" value="UniProtKB-EC"/>
</dbReference>
<evidence type="ECO:0000313" key="6">
    <source>
        <dbReference type="Proteomes" id="UP000176603"/>
    </source>
</evidence>
<evidence type="ECO:0000256" key="2">
    <source>
        <dbReference type="ARBA" id="ARBA00023002"/>
    </source>
</evidence>
<feature type="domain" description="MsrB" evidence="4">
    <location>
        <begin position="1"/>
        <end position="122"/>
    </location>
</feature>
<dbReference type="GO" id="GO:0006979">
    <property type="term" value="P:response to oxidative stress"/>
    <property type="evidence" value="ECO:0007669"/>
    <property type="project" value="InterPro"/>
</dbReference>
<dbReference type="AlphaFoldDB" id="A0A1F7UIJ1"/>
<dbReference type="Proteomes" id="UP000176603">
    <property type="component" value="Unassembled WGS sequence"/>
</dbReference>
<dbReference type="InterPro" id="IPR002579">
    <property type="entry name" value="Met_Sox_Rdtase_MsrB_dom"/>
</dbReference>
<dbReference type="PANTHER" id="PTHR10173">
    <property type="entry name" value="METHIONINE SULFOXIDE REDUCTASE"/>
    <property type="match status" value="1"/>
</dbReference>
<dbReference type="Pfam" id="PF01641">
    <property type="entry name" value="SelR"/>
    <property type="match status" value="1"/>
</dbReference>
<gene>
    <name evidence="5" type="ORF">A3E39_04335</name>
</gene>
<dbReference type="EC" id="1.8.4.12" evidence="1"/>
<comment type="caution">
    <text evidence="5">The sequence shown here is derived from an EMBL/GenBank/DDBJ whole genome shotgun (WGS) entry which is preliminary data.</text>
</comment>
<dbReference type="STRING" id="1802399.A3E39_04335"/>
<dbReference type="Gene3D" id="2.170.150.20">
    <property type="entry name" value="Peptide methionine sulfoxide reductase"/>
    <property type="match status" value="1"/>
</dbReference>
<protein>
    <recommendedName>
        <fullName evidence="1">peptide-methionine (R)-S-oxide reductase</fullName>
        <ecNumber evidence="1">1.8.4.12</ecNumber>
    </recommendedName>
</protein>
<evidence type="ECO:0000256" key="3">
    <source>
        <dbReference type="ARBA" id="ARBA00048488"/>
    </source>
</evidence>
<dbReference type="EMBL" id="MGEH01000037">
    <property type="protein sequence ID" value="OGL78116.1"/>
    <property type="molecule type" value="Genomic_DNA"/>
</dbReference>
<dbReference type="NCBIfam" id="TIGR00357">
    <property type="entry name" value="peptide-methionine (R)-S-oxide reductase MsrB"/>
    <property type="match status" value="1"/>
</dbReference>
<evidence type="ECO:0000256" key="1">
    <source>
        <dbReference type="ARBA" id="ARBA00012499"/>
    </source>
</evidence>
<proteinExistence type="predicted"/>
<reference evidence="5 6" key="1">
    <citation type="journal article" date="2016" name="Nat. Commun.">
        <title>Thousands of microbial genomes shed light on interconnected biogeochemical processes in an aquifer system.</title>
        <authorList>
            <person name="Anantharaman K."/>
            <person name="Brown C.T."/>
            <person name="Hug L.A."/>
            <person name="Sharon I."/>
            <person name="Castelle C.J."/>
            <person name="Probst A.J."/>
            <person name="Thomas B.C."/>
            <person name="Singh A."/>
            <person name="Wilkins M.J."/>
            <person name="Karaoz U."/>
            <person name="Brodie E.L."/>
            <person name="Williams K.H."/>
            <person name="Hubbard S.S."/>
            <person name="Banfield J.F."/>
        </authorList>
    </citation>
    <scope>NUCLEOTIDE SEQUENCE [LARGE SCALE GENOMIC DNA]</scope>
</reference>
<organism evidence="5 6">
    <name type="scientific">Candidatus Uhrbacteria bacterium RIFCSPHIGHO2_12_FULL_60_25</name>
    <dbReference type="NCBI Taxonomy" id="1802399"/>
    <lineage>
        <taxon>Bacteria</taxon>
        <taxon>Candidatus Uhriibacteriota</taxon>
    </lineage>
</organism>
<accession>A0A1F7UIJ1</accession>
<evidence type="ECO:0000259" key="4">
    <source>
        <dbReference type="PROSITE" id="PS51790"/>
    </source>
</evidence>
<dbReference type="PANTHER" id="PTHR10173:SF52">
    <property type="entry name" value="METHIONINE-R-SULFOXIDE REDUCTASE B1"/>
    <property type="match status" value="1"/>
</dbReference>
<dbReference type="InterPro" id="IPR028427">
    <property type="entry name" value="Met_Sox_Rdtase_MsrB"/>
</dbReference>